<organism evidence="1">
    <name type="scientific">bioreactor metagenome</name>
    <dbReference type="NCBI Taxonomy" id="1076179"/>
    <lineage>
        <taxon>unclassified sequences</taxon>
        <taxon>metagenomes</taxon>
        <taxon>ecological metagenomes</taxon>
    </lineage>
</organism>
<dbReference type="EMBL" id="VSSQ01012573">
    <property type="protein sequence ID" value="MPM49543.1"/>
    <property type="molecule type" value="Genomic_DNA"/>
</dbReference>
<sequence length="110" mass="12805">MLPIDRNQFFAEFSGLGLERREFPLLYFPGFLGSLCDFFAFCLRINLNEFGLLPRLLNNGVTHALRVQNGRLDGLLLLFKYLEAVEKLLHFFVQFRVFGIQLLVVHSQRV</sequence>
<evidence type="ECO:0000313" key="1">
    <source>
        <dbReference type="EMBL" id="MPM49543.1"/>
    </source>
</evidence>
<dbReference type="AlphaFoldDB" id="A0A645AFC9"/>
<proteinExistence type="predicted"/>
<comment type="caution">
    <text evidence="1">The sequence shown here is derived from an EMBL/GenBank/DDBJ whole genome shotgun (WGS) entry which is preliminary data.</text>
</comment>
<accession>A0A645AFC9</accession>
<gene>
    <name evidence="1" type="ORF">SDC9_96273</name>
</gene>
<reference evidence="1" key="1">
    <citation type="submission" date="2019-08" db="EMBL/GenBank/DDBJ databases">
        <authorList>
            <person name="Kucharzyk K."/>
            <person name="Murdoch R.W."/>
            <person name="Higgins S."/>
            <person name="Loffler F."/>
        </authorList>
    </citation>
    <scope>NUCLEOTIDE SEQUENCE</scope>
</reference>
<name>A0A645AFC9_9ZZZZ</name>
<protein>
    <submittedName>
        <fullName evidence="1">Uncharacterized protein</fullName>
    </submittedName>
</protein>